<dbReference type="AlphaFoldDB" id="A0A9P5Y5I0"/>
<comment type="caution">
    <text evidence="2">The sequence shown here is derived from an EMBL/GenBank/DDBJ whole genome shotgun (WGS) entry which is preliminary data.</text>
</comment>
<evidence type="ECO:0000256" key="1">
    <source>
        <dbReference type="SAM" id="Phobius"/>
    </source>
</evidence>
<feature type="transmembrane region" description="Helical" evidence="1">
    <location>
        <begin position="138"/>
        <end position="159"/>
    </location>
</feature>
<feature type="transmembrane region" description="Helical" evidence="1">
    <location>
        <begin position="115"/>
        <end position="132"/>
    </location>
</feature>
<organism evidence="2 3">
    <name type="scientific">Collybia nuda</name>
    <dbReference type="NCBI Taxonomy" id="64659"/>
    <lineage>
        <taxon>Eukaryota</taxon>
        <taxon>Fungi</taxon>
        <taxon>Dikarya</taxon>
        <taxon>Basidiomycota</taxon>
        <taxon>Agaricomycotina</taxon>
        <taxon>Agaricomycetes</taxon>
        <taxon>Agaricomycetidae</taxon>
        <taxon>Agaricales</taxon>
        <taxon>Tricholomatineae</taxon>
        <taxon>Clitocybaceae</taxon>
        <taxon>Collybia</taxon>
    </lineage>
</organism>
<proteinExistence type="predicted"/>
<dbReference type="Proteomes" id="UP000807353">
    <property type="component" value="Unassembled WGS sequence"/>
</dbReference>
<keyword evidence="1" id="KW-1133">Transmembrane helix</keyword>
<dbReference type="EMBL" id="MU150258">
    <property type="protein sequence ID" value="KAF9463937.1"/>
    <property type="molecule type" value="Genomic_DNA"/>
</dbReference>
<reference evidence="2" key="1">
    <citation type="submission" date="2020-11" db="EMBL/GenBank/DDBJ databases">
        <authorList>
            <consortium name="DOE Joint Genome Institute"/>
            <person name="Ahrendt S."/>
            <person name="Riley R."/>
            <person name="Andreopoulos W."/>
            <person name="Labutti K."/>
            <person name="Pangilinan J."/>
            <person name="Ruiz-Duenas F.J."/>
            <person name="Barrasa J.M."/>
            <person name="Sanchez-Garcia M."/>
            <person name="Camarero S."/>
            <person name="Miyauchi S."/>
            <person name="Serrano A."/>
            <person name="Linde D."/>
            <person name="Babiker R."/>
            <person name="Drula E."/>
            <person name="Ayuso-Fernandez I."/>
            <person name="Pacheco R."/>
            <person name="Padilla G."/>
            <person name="Ferreira P."/>
            <person name="Barriuso J."/>
            <person name="Kellner H."/>
            <person name="Castanera R."/>
            <person name="Alfaro M."/>
            <person name="Ramirez L."/>
            <person name="Pisabarro A.G."/>
            <person name="Kuo A."/>
            <person name="Tritt A."/>
            <person name="Lipzen A."/>
            <person name="He G."/>
            <person name="Yan M."/>
            <person name="Ng V."/>
            <person name="Cullen D."/>
            <person name="Martin F."/>
            <person name="Rosso M.-N."/>
            <person name="Henrissat B."/>
            <person name="Hibbett D."/>
            <person name="Martinez A.T."/>
            <person name="Grigoriev I.V."/>
        </authorList>
    </citation>
    <scope>NUCLEOTIDE SEQUENCE</scope>
    <source>
        <strain evidence="2">CBS 247.69</strain>
    </source>
</reference>
<sequence>MSGGSLSSPVLEGEPWFESYPFSSLGSVLSLFGWPRDGGKRPRSVVANAASVLIGYRLNNESMSVANFARPDNCDIRHRETVPKVHSHGIWKPFLFQNALQPQSGGDLERSHTRLAPLVVLLASGLLRLLWYVNKRGIFATIIATYGIGVIGIPGVCLIDPALNAYPTLFPLEWELEVLHRIVAET</sequence>
<accession>A0A9P5Y5I0</accession>
<name>A0A9P5Y5I0_9AGAR</name>
<keyword evidence="1" id="KW-0472">Membrane</keyword>
<evidence type="ECO:0000313" key="3">
    <source>
        <dbReference type="Proteomes" id="UP000807353"/>
    </source>
</evidence>
<gene>
    <name evidence="2" type="ORF">BDZ94DRAFT_1297565</name>
</gene>
<protein>
    <submittedName>
        <fullName evidence="2">Uncharacterized protein</fullName>
    </submittedName>
</protein>
<keyword evidence="1" id="KW-0812">Transmembrane</keyword>
<keyword evidence="3" id="KW-1185">Reference proteome</keyword>
<evidence type="ECO:0000313" key="2">
    <source>
        <dbReference type="EMBL" id="KAF9463937.1"/>
    </source>
</evidence>